<dbReference type="Proteomes" id="UP000015101">
    <property type="component" value="Unassembled WGS sequence"/>
</dbReference>
<dbReference type="HOGENOM" id="CLU_2266607_0_0_1"/>
<dbReference type="EnsemblMetazoa" id="HelroT173153">
    <property type="protein sequence ID" value="HelroP173153"/>
    <property type="gene ID" value="HelroG173153"/>
</dbReference>
<reference evidence="1 3" key="2">
    <citation type="journal article" date="2013" name="Nature">
        <title>Insights into bilaterian evolution from three spiralian genomes.</title>
        <authorList>
            <person name="Simakov O."/>
            <person name="Marletaz F."/>
            <person name="Cho S.J."/>
            <person name="Edsinger-Gonzales E."/>
            <person name="Havlak P."/>
            <person name="Hellsten U."/>
            <person name="Kuo D.H."/>
            <person name="Larsson T."/>
            <person name="Lv J."/>
            <person name="Arendt D."/>
            <person name="Savage R."/>
            <person name="Osoegawa K."/>
            <person name="de Jong P."/>
            <person name="Grimwood J."/>
            <person name="Chapman J.A."/>
            <person name="Shapiro H."/>
            <person name="Aerts A."/>
            <person name="Otillar R.P."/>
            <person name="Terry A.Y."/>
            <person name="Boore J.L."/>
            <person name="Grigoriev I.V."/>
            <person name="Lindberg D.R."/>
            <person name="Seaver E.C."/>
            <person name="Weisblat D.A."/>
            <person name="Putnam N.H."/>
            <person name="Rokhsar D.S."/>
        </authorList>
    </citation>
    <scope>NUCLEOTIDE SEQUENCE</scope>
</reference>
<protein>
    <submittedName>
        <fullName evidence="1 2">Uncharacterized protein</fullName>
    </submittedName>
</protein>
<name>T1F6G7_HELRO</name>
<dbReference type="CTD" id="20204416"/>
<dbReference type="EMBL" id="AMQM01004464">
    <property type="status" value="NOT_ANNOTATED_CDS"/>
    <property type="molecule type" value="Genomic_DNA"/>
</dbReference>
<dbReference type="InParanoid" id="T1F6G7"/>
<evidence type="ECO:0000313" key="1">
    <source>
        <dbReference type="EMBL" id="ESO04077.1"/>
    </source>
</evidence>
<evidence type="ECO:0000313" key="2">
    <source>
        <dbReference type="EnsemblMetazoa" id="HelroP173153"/>
    </source>
</evidence>
<dbReference type="EMBL" id="KB096551">
    <property type="protein sequence ID" value="ESO04077.1"/>
    <property type="molecule type" value="Genomic_DNA"/>
</dbReference>
<accession>T1F6G7</accession>
<keyword evidence="3" id="KW-1185">Reference proteome</keyword>
<sequence length="103" mass="11306">MCLEHNHDVGASVFALYADNRCPAGAALEQAEKMLDAGANPPHVTNVLHQSNFPVARKGVYNLKHGFVDSADAKNIDEKILNAQIVFSSVGLSVKNRNFLWRM</sequence>
<proteinExistence type="predicted"/>
<dbReference type="AlphaFoldDB" id="T1F6G7"/>
<dbReference type="KEGG" id="hro:HELRODRAFT_173153"/>
<dbReference type="RefSeq" id="XP_009018013.1">
    <property type="nucleotide sequence ID" value="XM_009019765.1"/>
</dbReference>
<reference evidence="2" key="3">
    <citation type="submission" date="2015-06" db="UniProtKB">
        <authorList>
            <consortium name="EnsemblMetazoa"/>
        </authorList>
    </citation>
    <scope>IDENTIFICATION</scope>
</reference>
<reference evidence="3" key="1">
    <citation type="submission" date="2012-12" db="EMBL/GenBank/DDBJ databases">
        <authorList>
            <person name="Hellsten U."/>
            <person name="Grimwood J."/>
            <person name="Chapman J.A."/>
            <person name="Shapiro H."/>
            <person name="Aerts A."/>
            <person name="Otillar R.P."/>
            <person name="Terry A.Y."/>
            <person name="Boore J.L."/>
            <person name="Simakov O."/>
            <person name="Marletaz F."/>
            <person name="Cho S.-J."/>
            <person name="Edsinger-Gonzales E."/>
            <person name="Havlak P."/>
            <person name="Kuo D.-H."/>
            <person name="Larsson T."/>
            <person name="Lv J."/>
            <person name="Arendt D."/>
            <person name="Savage R."/>
            <person name="Osoegawa K."/>
            <person name="de Jong P."/>
            <person name="Lindberg D.R."/>
            <person name="Seaver E.C."/>
            <person name="Weisblat D.A."/>
            <person name="Putnam N.H."/>
            <person name="Grigoriev I.V."/>
            <person name="Rokhsar D.S."/>
        </authorList>
    </citation>
    <scope>NUCLEOTIDE SEQUENCE</scope>
</reference>
<organism evidence="2 3">
    <name type="scientific">Helobdella robusta</name>
    <name type="common">Californian leech</name>
    <dbReference type="NCBI Taxonomy" id="6412"/>
    <lineage>
        <taxon>Eukaryota</taxon>
        <taxon>Metazoa</taxon>
        <taxon>Spiralia</taxon>
        <taxon>Lophotrochozoa</taxon>
        <taxon>Annelida</taxon>
        <taxon>Clitellata</taxon>
        <taxon>Hirudinea</taxon>
        <taxon>Rhynchobdellida</taxon>
        <taxon>Glossiphoniidae</taxon>
        <taxon>Helobdella</taxon>
    </lineage>
</organism>
<dbReference type="GeneID" id="20204416"/>
<evidence type="ECO:0000313" key="3">
    <source>
        <dbReference type="Proteomes" id="UP000015101"/>
    </source>
</evidence>
<gene>
    <name evidence="2" type="primary">20204416</name>
    <name evidence="1" type="ORF">HELRODRAFT_173153</name>
</gene>